<evidence type="ECO:0000313" key="6">
    <source>
        <dbReference type="Proteomes" id="UP000293874"/>
    </source>
</evidence>
<dbReference type="RefSeq" id="WP_130541641.1">
    <property type="nucleotide sequence ID" value="NZ_CP042431.1"/>
</dbReference>
<dbReference type="Proteomes" id="UP000293874">
    <property type="component" value="Unassembled WGS sequence"/>
</dbReference>
<dbReference type="SUPFAM" id="SSF47413">
    <property type="entry name" value="lambda repressor-like DNA-binding domains"/>
    <property type="match status" value="1"/>
</dbReference>
<protein>
    <submittedName>
        <fullName evidence="5">LacI family transcriptional regulator</fullName>
    </submittedName>
</protein>
<dbReference type="CDD" id="cd01392">
    <property type="entry name" value="HTH_LacI"/>
    <property type="match status" value="1"/>
</dbReference>
<dbReference type="Gene3D" id="3.40.50.2300">
    <property type="match status" value="2"/>
</dbReference>
<dbReference type="PANTHER" id="PTHR30146">
    <property type="entry name" value="LACI-RELATED TRANSCRIPTIONAL REPRESSOR"/>
    <property type="match status" value="1"/>
</dbReference>
<proteinExistence type="predicted"/>
<evidence type="ECO:0000256" key="3">
    <source>
        <dbReference type="ARBA" id="ARBA00023163"/>
    </source>
</evidence>
<evidence type="ECO:0000256" key="2">
    <source>
        <dbReference type="ARBA" id="ARBA00023125"/>
    </source>
</evidence>
<dbReference type="PANTHER" id="PTHR30146:SF109">
    <property type="entry name" value="HTH-TYPE TRANSCRIPTIONAL REGULATOR GALS"/>
    <property type="match status" value="1"/>
</dbReference>
<evidence type="ECO:0000256" key="1">
    <source>
        <dbReference type="ARBA" id="ARBA00023015"/>
    </source>
</evidence>
<dbReference type="InterPro" id="IPR046335">
    <property type="entry name" value="LacI/GalR-like_sensor"/>
</dbReference>
<name>A0A4Q7MT45_9BACT</name>
<evidence type="ECO:0000259" key="4">
    <source>
        <dbReference type="PROSITE" id="PS50932"/>
    </source>
</evidence>
<dbReference type="SUPFAM" id="SSF53822">
    <property type="entry name" value="Periplasmic binding protein-like I"/>
    <property type="match status" value="1"/>
</dbReference>
<comment type="caution">
    <text evidence="5">The sequence shown here is derived from an EMBL/GenBank/DDBJ whole genome shotgun (WGS) entry which is preliminary data.</text>
</comment>
<dbReference type="EMBL" id="SGXA01000002">
    <property type="protein sequence ID" value="RZS71104.1"/>
    <property type="molecule type" value="Genomic_DNA"/>
</dbReference>
<dbReference type="Pfam" id="PF00356">
    <property type="entry name" value="LacI"/>
    <property type="match status" value="1"/>
</dbReference>
<gene>
    <name evidence="5" type="ORF">EV199_3005</name>
</gene>
<feature type="domain" description="HTH lacI-type" evidence="4">
    <location>
        <begin position="4"/>
        <end position="61"/>
    </location>
</feature>
<keyword evidence="1" id="KW-0805">Transcription regulation</keyword>
<dbReference type="Pfam" id="PF13377">
    <property type="entry name" value="Peripla_BP_3"/>
    <property type="match status" value="1"/>
</dbReference>
<dbReference type="InterPro" id="IPR028082">
    <property type="entry name" value="Peripla_BP_I"/>
</dbReference>
<dbReference type="InterPro" id="IPR010982">
    <property type="entry name" value="Lambda_DNA-bd_dom_sf"/>
</dbReference>
<reference evidence="5 6" key="1">
    <citation type="submission" date="2019-02" db="EMBL/GenBank/DDBJ databases">
        <title>Genomic Encyclopedia of Type Strains, Phase IV (KMG-IV): sequencing the most valuable type-strain genomes for metagenomic binning, comparative biology and taxonomic classification.</title>
        <authorList>
            <person name="Goeker M."/>
        </authorList>
    </citation>
    <scope>NUCLEOTIDE SEQUENCE [LARGE SCALE GENOMIC DNA]</scope>
    <source>
        <strain evidence="5 6">DSM 18116</strain>
    </source>
</reference>
<accession>A0A4Q7MT45</accession>
<dbReference type="AlphaFoldDB" id="A0A4Q7MT45"/>
<sequence>MKNITIKDIALKAGVAPSTVSAVLNGKTRESRISEQLASRVRGIAADMGYQPNQTAVALRTGKTRVLGLIVEDISNVFFASLAKIIEEEADSIGYKVLYCSTENNEEKARERIRMLSQRQVDGFLITPTPGMRAEIDRLASQHKPLVLMDRYFPGLSVPHVVVDNYDGTQMAMQHLLEKRYRRIAFVTILLDQVQMHQRRQAYEDSLRVAGIPVEENLVLQLPYHCKPEESVQQIREFISENQGLDAIFFATNYVGVYGLEAIKDLGLSIPGQLAVICFDDHDIFRLYSPAITIVKQPVALIAQTAMQLLIRQFEKGAGTPRSSGSFQVLQPAQLVIRAST</sequence>
<dbReference type="InterPro" id="IPR000843">
    <property type="entry name" value="HTH_LacI"/>
</dbReference>
<dbReference type="CDD" id="cd19977">
    <property type="entry name" value="PBP1_EndR-like"/>
    <property type="match status" value="1"/>
</dbReference>
<dbReference type="Gene3D" id="1.10.260.40">
    <property type="entry name" value="lambda repressor-like DNA-binding domains"/>
    <property type="match status" value="1"/>
</dbReference>
<dbReference type="GO" id="GO:0000976">
    <property type="term" value="F:transcription cis-regulatory region binding"/>
    <property type="evidence" value="ECO:0007669"/>
    <property type="project" value="TreeGrafter"/>
</dbReference>
<dbReference type="SMART" id="SM00354">
    <property type="entry name" value="HTH_LACI"/>
    <property type="match status" value="1"/>
</dbReference>
<dbReference type="GO" id="GO:0003700">
    <property type="term" value="F:DNA-binding transcription factor activity"/>
    <property type="evidence" value="ECO:0007669"/>
    <property type="project" value="TreeGrafter"/>
</dbReference>
<keyword evidence="3" id="KW-0804">Transcription</keyword>
<evidence type="ECO:0000313" key="5">
    <source>
        <dbReference type="EMBL" id="RZS71104.1"/>
    </source>
</evidence>
<organism evidence="5 6">
    <name type="scientific">Pseudobacter ginsenosidimutans</name>
    <dbReference type="NCBI Taxonomy" id="661488"/>
    <lineage>
        <taxon>Bacteria</taxon>
        <taxon>Pseudomonadati</taxon>
        <taxon>Bacteroidota</taxon>
        <taxon>Chitinophagia</taxon>
        <taxon>Chitinophagales</taxon>
        <taxon>Chitinophagaceae</taxon>
        <taxon>Pseudobacter</taxon>
    </lineage>
</organism>
<dbReference type="OrthoDB" id="9803256at2"/>
<dbReference type="PROSITE" id="PS50932">
    <property type="entry name" value="HTH_LACI_2"/>
    <property type="match status" value="1"/>
</dbReference>
<keyword evidence="6" id="KW-1185">Reference proteome</keyword>
<keyword evidence="2" id="KW-0238">DNA-binding</keyword>